<protein>
    <recommendedName>
        <fullName evidence="6">Amidohydrolase-related domain-containing protein</fullName>
    </recommendedName>
</protein>
<name>A0A507AK11_9PEZI</name>
<sequence length="506" mass="55547">MYRGSFLSANLLLLLTSVKAASILFQGGIIIAFDKASEELRVIRNGSLLVQNDRIVQVSDAGSMKAASSISNQTQVIDVTGKIITPGFIDTHRHGWQTAFKTIASNTSLVEYFGRYGEFVAGDFWTADDVYNSQLAGLYDSVNGGVTTTLDHAHHTWSNATAEAGLKASIDSGARVFWSYAFHNVTNYTVEDQLPNFRDIASRGDYKNSPTTIGVAYDFFGPAPNVNEVNAVIGLAKEFNVSVITTHSLQGPWGITNSPEDFESLGILNMSTPIVFSHASFLTAQGASLLRSTTQHISTTPESEMHYGHTHPKSFYIQDQSAIGIDTHFTYSSDILTQARIWLQQTRYELYSDVLERWRVPPNNPMSVYQAFLMATRKGGLALRRDDLGVIAEGAKADLVVWDGDSPSLLGWVDPVAAVILHASVGDIEAVLVDGKWVKRDGKIAVQGYEEVKRKFLETAKRIQEIWRNLPLPDPGQTFNGGFPIEKAEQVDVLRGPGDGYGNVFV</sequence>
<accession>A0A507AK11</accession>
<evidence type="ECO:0000256" key="1">
    <source>
        <dbReference type="ARBA" id="ARBA00001947"/>
    </source>
</evidence>
<organism evidence="7 8">
    <name type="scientific">Thyridium curvatum</name>
    <dbReference type="NCBI Taxonomy" id="1093900"/>
    <lineage>
        <taxon>Eukaryota</taxon>
        <taxon>Fungi</taxon>
        <taxon>Dikarya</taxon>
        <taxon>Ascomycota</taxon>
        <taxon>Pezizomycotina</taxon>
        <taxon>Sordariomycetes</taxon>
        <taxon>Sordariomycetidae</taxon>
        <taxon>Thyridiales</taxon>
        <taxon>Thyridiaceae</taxon>
        <taxon>Thyridium</taxon>
    </lineage>
</organism>
<dbReference type="GO" id="GO:0005829">
    <property type="term" value="C:cytosol"/>
    <property type="evidence" value="ECO:0007669"/>
    <property type="project" value="TreeGrafter"/>
</dbReference>
<keyword evidence="8" id="KW-1185">Reference proteome</keyword>
<dbReference type="PANTHER" id="PTHR11271">
    <property type="entry name" value="GUANINE DEAMINASE"/>
    <property type="match status" value="1"/>
</dbReference>
<dbReference type="SUPFAM" id="SSF51556">
    <property type="entry name" value="Metallo-dependent hydrolases"/>
    <property type="match status" value="1"/>
</dbReference>
<dbReference type="Pfam" id="PF01979">
    <property type="entry name" value="Amidohydro_1"/>
    <property type="match status" value="1"/>
</dbReference>
<evidence type="ECO:0000313" key="8">
    <source>
        <dbReference type="Proteomes" id="UP000319257"/>
    </source>
</evidence>
<dbReference type="Gene3D" id="2.30.40.10">
    <property type="entry name" value="Urease, subunit C, domain 1"/>
    <property type="match status" value="1"/>
</dbReference>
<dbReference type="PANTHER" id="PTHR11271:SF37">
    <property type="entry name" value="FAMILY PROTEIN, PUTATIVE (AFU_ORTHOLOGUE AFUA_4G00460)-RELATED"/>
    <property type="match status" value="1"/>
</dbReference>
<dbReference type="EMBL" id="SKBQ01000087">
    <property type="protein sequence ID" value="TPX07693.1"/>
    <property type="molecule type" value="Genomic_DNA"/>
</dbReference>
<comment type="cofactor">
    <cofactor evidence="1">
        <name>Zn(2+)</name>
        <dbReference type="ChEBI" id="CHEBI:29105"/>
    </cofactor>
</comment>
<comment type="caution">
    <text evidence="7">The sequence shown here is derived from an EMBL/GenBank/DDBJ whole genome shotgun (WGS) entry which is preliminary data.</text>
</comment>
<proteinExistence type="predicted"/>
<dbReference type="InterPro" id="IPR032466">
    <property type="entry name" value="Metal_Hydrolase"/>
</dbReference>
<feature type="domain" description="Amidohydrolase-related" evidence="6">
    <location>
        <begin position="83"/>
        <end position="438"/>
    </location>
</feature>
<dbReference type="InterPro" id="IPR051607">
    <property type="entry name" value="Metallo-dep_hydrolases"/>
</dbReference>
<gene>
    <name evidence="7" type="ORF">E0L32_010589</name>
</gene>
<dbReference type="InterPro" id="IPR006680">
    <property type="entry name" value="Amidohydro-rel"/>
</dbReference>
<keyword evidence="4" id="KW-0862">Zinc</keyword>
<dbReference type="OrthoDB" id="194468at2759"/>
<evidence type="ECO:0000256" key="3">
    <source>
        <dbReference type="ARBA" id="ARBA00022801"/>
    </source>
</evidence>
<dbReference type="SUPFAM" id="SSF51338">
    <property type="entry name" value="Composite domain of metallo-dependent hydrolases"/>
    <property type="match status" value="1"/>
</dbReference>
<reference evidence="7 8" key="1">
    <citation type="submission" date="2019-06" db="EMBL/GenBank/DDBJ databases">
        <title>Draft genome sequence of the filamentous fungus Phialemoniopsis curvata isolated from diesel fuel.</title>
        <authorList>
            <person name="Varaljay V.A."/>
            <person name="Lyon W.J."/>
            <person name="Crouch A.L."/>
            <person name="Drake C.E."/>
            <person name="Hollomon J.M."/>
            <person name="Nadeau L.J."/>
            <person name="Nunn H.S."/>
            <person name="Stevenson B.S."/>
            <person name="Bojanowski C.L."/>
            <person name="Crookes-Goodson W.J."/>
        </authorList>
    </citation>
    <scope>NUCLEOTIDE SEQUENCE [LARGE SCALE GENOMIC DNA]</scope>
    <source>
        <strain evidence="7 8">D216</strain>
    </source>
</reference>
<feature type="signal peptide" evidence="5">
    <location>
        <begin position="1"/>
        <end position="20"/>
    </location>
</feature>
<keyword evidence="2" id="KW-0479">Metal-binding</keyword>
<evidence type="ECO:0000259" key="6">
    <source>
        <dbReference type="Pfam" id="PF01979"/>
    </source>
</evidence>
<keyword evidence="3" id="KW-0378">Hydrolase</keyword>
<evidence type="ECO:0000313" key="7">
    <source>
        <dbReference type="EMBL" id="TPX07693.1"/>
    </source>
</evidence>
<evidence type="ECO:0000256" key="5">
    <source>
        <dbReference type="SAM" id="SignalP"/>
    </source>
</evidence>
<dbReference type="InterPro" id="IPR011059">
    <property type="entry name" value="Metal-dep_hydrolase_composite"/>
</dbReference>
<dbReference type="AlphaFoldDB" id="A0A507AK11"/>
<dbReference type="STRING" id="1093900.A0A507AK11"/>
<keyword evidence="5" id="KW-0732">Signal</keyword>
<dbReference type="Proteomes" id="UP000319257">
    <property type="component" value="Unassembled WGS sequence"/>
</dbReference>
<dbReference type="GO" id="GO:0046872">
    <property type="term" value="F:metal ion binding"/>
    <property type="evidence" value="ECO:0007669"/>
    <property type="project" value="UniProtKB-KW"/>
</dbReference>
<dbReference type="GeneID" id="41978036"/>
<dbReference type="InParanoid" id="A0A507AK11"/>
<evidence type="ECO:0000256" key="4">
    <source>
        <dbReference type="ARBA" id="ARBA00022833"/>
    </source>
</evidence>
<evidence type="ECO:0000256" key="2">
    <source>
        <dbReference type="ARBA" id="ARBA00022723"/>
    </source>
</evidence>
<dbReference type="Gene3D" id="3.20.20.140">
    <property type="entry name" value="Metal-dependent hydrolases"/>
    <property type="match status" value="1"/>
</dbReference>
<dbReference type="RefSeq" id="XP_030989404.1">
    <property type="nucleotide sequence ID" value="XM_031133224.1"/>
</dbReference>
<dbReference type="GO" id="GO:0019239">
    <property type="term" value="F:deaminase activity"/>
    <property type="evidence" value="ECO:0007669"/>
    <property type="project" value="TreeGrafter"/>
</dbReference>
<feature type="chain" id="PRO_5021457372" description="Amidohydrolase-related domain-containing protein" evidence="5">
    <location>
        <begin position="21"/>
        <end position="506"/>
    </location>
</feature>